<accession>A0A2A9PLM9</accession>
<comment type="caution">
    <text evidence="2">The sequence shown here is derived from an EMBL/GenBank/DDBJ whole genome shotgun (WGS) entry which is preliminary data.</text>
</comment>
<reference evidence="2 3" key="1">
    <citation type="journal article" date="2015" name="BMC Genomics">
        <title>Gene expression during zombie ant biting behavior reflects the complexity underlying fungal parasitic behavioral manipulation.</title>
        <authorList>
            <person name="de Bekker C."/>
            <person name="Ohm R.A."/>
            <person name="Loreto R.G."/>
            <person name="Sebastian A."/>
            <person name="Albert I."/>
            <person name="Merrow M."/>
            <person name="Brachmann A."/>
            <person name="Hughes D.P."/>
        </authorList>
    </citation>
    <scope>NUCLEOTIDE SEQUENCE [LARGE SCALE GENOMIC DNA]</scope>
    <source>
        <strain evidence="2 3">SC16a</strain>
    </source>
</reference>
<gene>
    <name evidence="2" type="ORF">XA68_14400</name>
</gene>
<organism evidence="2 3">
    <name type="scientific">Ophiocordyceps unilateralis</name>
    <name type="common">Zombie-ant fungus</name>
    <name type="synonym">Torrubia unilateralis</name>
    <dbReference type="NCBI Taxonomy" id="268505"/>
    <lineage>
        <taxon>Eukaryota</taxon>
        <taxon>Fungi</taxon>
        <taxon>Dikarya</taxon>
        <taxon>Ascomycota</taxon>
        <taxon>Pezizomycotina</taxon>
        <taxon>Sordariomycetes</taxon>
        <taxon>Hypocreomycetidae</taxon>
        <taxon>Hypocreales</taxon>
        <taxon>Ophiocordycipitaceae</taxon>
        <taxon>Ophiocordyceps</taxon>
    </lineage>
</organism>
<feature type="region of interest" description="Disordered" evidence="1">
    <location>
        <begin position="42"/>
        <end position="66"/>
    </location>
</feature>
<proteinExistence type="predicted"/>
<dbReference type="AlphaFoldDB" id="A0A2A9PLM9"/>
<dbReference type="EMBL" id="LAZP02000035">
    <property type="protein sequence ID" value="PFH62269.1"/>
    <property type="molecule type" value="Genomic_DNA"/>
</dbReference>
<evidence type="ECO:0000313" key="3">
    <source>
        <dbReference type="Proteomes" id="UP000037136"/>
    </source>
</evidence>
<reference evidence="2 3" key="2">
    <citation type="journal article" date="2017" name="Sci. Rep.">
        <title>Ant-infecting Ophiocordyceps genomes reveal a high diversity of potential behavioral manipulation genes and a possible major role for enterotoxins.</title>
        <authorList>
            <person name="de Bekker C."/>
            <person name="Ohm R.A."/>
            <person name="Evans H.C."/>
            <person name="Brachmann A."/>
            <person name="Hughes D.P."/>
        </authorList>
    </citation>
    <scope>NUCLEOTIDE SEQUENCE [LARGE SCALE GENOMIC DNA]</scope>
    <source>
        <strain evidence="2 3">SC16a</strain>
    </source>
</reference>
<dbReference type="Proteomes" id="UP000037136">
    <property type="component" value="Unassembled WGS sequence"/>
</dbReference>
<evidence type="ECO:0000256" key="1">
    <source>
        <dbReference type="SAM" id="MobiDB-lite"/>
    </source>
</evidence>
<sequence>MLATLLPERRRKRRARYSRFGFKFFIPPLAASLWPKFDLTFSPPRPRARQSNSPVRPPRLGRPRLYPFRGTRCSRCRRSRARRFGTLS</sequence>
<name>A0A2A9PLM9_OPHUN</name>
<protein>
    <submittedName>
        <fullName evidence="2">Uncharacterized protein</fullName>
    </submittedName>
</protein>
<evidence type="ECO:0000313" key="2">
    <source>
        <dbReference type="EMBL" id="PFH62269.1"/>
    </source>
</evidence>
<keyword evidence="3" id="KW-1185">Reference proteome</keyword>